<evidence type="ECO:0000313" key="2">
    <source>
        <dbReference type="Proteomes" id="UP000533637"/>
    </source>
</evidence>
<comment type="caution">
    <text evidence="1">The sequence shown here is derived from an EMBL/GenBank/DDBJ whole genome shotgun (WGS) entry which is preliminary data.</text>
</comment>
<keyword evidence="2" id="KW-1185">Reference proteome</keyword>
<reference evidence="1 2" key="1">
    <citation type="submission" date="2020-08" db="EMBL/GenBank/DDBJ databases">
        <title>Genomic Encyclopedia of Type Strains, Phase IV (KMG-IV): sequencing the most valuable type-strain genomes for metagenomic binning, comparative biology and taxonomic classification.</title>
        <authorList>
            <person name="Goeker M."/>
        </authorList>
    </citation>
    <scope>NUCLEOTIDE SEQUENCE [LARGE SCALE GENOMIC DNA]</scope>
    <source>
        <strain evidence="1 2">DSM 102983</strain>
    </source>
</reference>
<gene>
    <name evidence="1" type="ORF">GGQ57_002242</name>
</gene>
<evidence type="ECO:0000313" key="1">
    <source>
        <dbReference type="EMBL" id="MBB4622342.1"/>
    </source>
</evidence>
<organism evidence="1 2">
    <name type="scientific">Parabacteroides faecis</name>
    <dbReference type="NCBI Taxonomy" id="1217282"/>
    <lineage>
        <taxon>Bacteria</taxon>
        <taxon>Pseudomonadati</taxon>
        <taxon>Bacteroidota</taxon>
        <taxon>Bacteroidia</taxon>
        <taxon>Bacteroidales</taxon>
        <taxon>Tannerellaceae</taxon>
        <taxon>Parabacteroides</taxon>
    </lineage>
</organism>
<evidence type="ECO:0008006" key="3">
    <source>
        <dbReference type="Google" id="ProtNLM"/>
    </source>
</evidence>
<sequence>MEEYCGSNILLFIPGGVNTLYGKAIYNCLVSKGCNVSVYPERPSSKTVDKIVLRLVKRTMPSYFCSYIKHVIQLERKYFDFIFVIRGEGFSPVAVDMLRDAYPMAKLILYTWDVFATNDLSWIVKSFDRTISFDIGDAKKYKMVFRPSFFLPEHLTLSKIEPIKYDLFMVGTISSDRYYWMKRMERYLQNKGMNYFFYYYIPSYPSLIQAKIRGNIPLLCNKKEFHFTPLSIEDQSYYIAQSKCFFDVQHRLQTTSLNRRPFEALATRTKLVTNSNCVCDYNFYRKNNICVVSDDIDIPENFMTSPFEDVPDSIKSLYTVDAWLNDIWRLDLEESYLKFFNSNCKTDEIFHR</sequence>
<proteinExistence type="predicted"/>
<dbReference type="Proteomes" id="UP000533637">
    <property type="component" value="Unassembled WGS sequence"/>
</dbReference>
<accession>A0ABR6KLG7</accession>
<protein>
    <recommendedName>
        <fullName evidence="3">Glycosyltransferase family 1 protein</fullName>
    </recommendedName>
</protein>
<name>A0ABR6KLG7_9BACT</name>
<dbReference type="RefSeq" id="WP_183670720.1">
    <property type="nucleotide sequence ID" value="NZ_BMPB01000013.1"/>
</dbReference>
<dbReference type="EMBL" id="JACHOC010000004">
    <property type="protein sequence ID" value="MBB4622342.1"/>
    <property type="molecule type" value="Genomic_DNA"/>
</dbReference>